<dbReference type="Pfam" id="PF01850">
    <property type="entry name" value="PIN"/>
    <property type="match status" value="1"/>
</dbReference>
<dbReference type="SUPFAM" id="SSF88723">
    <property type="entry name" value="PIN domain-like"/>
    <property type="match status" value="1"/>
</dbReference>
<feature type="domain" description="PIN" evidence="2">
    <location>
        <begin position="11"/>
        <end position="103"/>
    </location>
</feature>
<gene>
    <name evidence="3" type="ORF">OJ996_19790</name>
</gene>
<reference evidence="3" key="1">
    <citation type="submission" date="2022-10" db="EMBL/GenBank/DDBJ databases">
        <title>Luteolibacter sp. GHJ8, whole genome shotgun sequencing project.</title>
        <authorList>
            <person name="Zhao G."/>
            <person name="Shen L."/>
        </authorList>
    </citation>
    <scope>NUCLEOTIDE SEQUENCE</scope>
    <source>
        <strain evidence="3">GHJ8</strain>
    </source>
</reference>
<protein>
    <submittedName>
        <fullName evidence="3">PIN domain-containing protein</fullName>
    </submittedName>
</protein>
<evidence type="ECO:0000259" key="2">
    <source>
        <dbReference type="Pfam" id="PF01850"/>
    </source>
</evidence>
<accession>A0ABT3G8P8</accession>
<evidence type="ECO:0000313" key="3">
    <source>
        <dbReference type="EMBL" id="MCW1915839.1"/>
    </source>
</evidence>
<organism evidence="3 4">
    <name type="scientific">Luteolibacter rhizosphaerae</name>
    <dbReference type="NCBI Taxonomy" id="2989719"/>
    <lineage>
        <taxon>Bacteria</taxon>
        <taxon>Pseudomonadati</taxon>
        <taxon>Verrucomicrobiota</taxon>
        <taxon>Verrucomicrobiia</taxon>
        <taxon>Verrucomicrobiales</taxon>
        <taxon>Verrucomicrobiaceae</taxon>
        <taxon>Luteolibacter</taxon>
    </lineage>
</organism>
<dbReference type="InterPro" id="IPR029060">
    <property type="entry name" value="PIN-like_dom_sf"/>
</dbReference>
<dbReference type="Proteomes" id="UP001165653">
    <property type="component" value="Unassembled WGS sequence"/>
</dbReference>
<name>A0ABT3G8P8_9BACT</name>
<dbReference type="RefSeq" id="WP_264515399.1">
    <property type="nucleotide sequence ID" value="NZ_JAPDDR010000011.1"/>
</dbReference>
<sequence>MPDIIELAEAAESRNAIIVTSTITLLEVTSCIDDKDLEDRFQRSFNASHHSLYGAELKVMTKARRLRADLHKAEPAFKISVPDAIHVATAMILGVDEIHTFDGGKVDKDKCSLLNLSGHPLLDKLVIKKPEAPKPVEPEADPNQAVLPGLEKL</sequence>
<dbReference type="Gene3D" id="3.40.50.1010">
    <property type="entry name" value="5'-nuclease"/>
    <property type="match status" value="1"/>
</dbReference>
<comment type="caution">
    <text evidence="3">The sequence shown here is derived from an EMBL/GenBank/DDBJ whole genome shotgun (WGS) entry which is preliminary data.</text>
</comment>
<evidence type="ECO:0000256" key="1">
    <source>
        <dbReference type="SAM" id="MobiDB-lite"/>
    </source>
</evidence>
<proteinExistence type="predicted"/>
<dbReference type="InterPro" id="IPR002716">
    <property type="entry name" value="PIN_dom"/>
</dbReference>
<feature type="region of interest" description="Disordered" evidence="1">
    <location>
        <begin position="132"/>
        <end position="153"/>
    </location>
</feature>
<evidence type="ECO:0000313" key="4">
    <source>
        <dbReference type="Proteomes" id="UP001165653"/>
    </source>
</evidence>
<dbReference type="EMBL" id="JAPDDR010000011">
    <property type="protein sequence ID" value="MCW1915839.1"/>
    <property type="molecule type" value="Genomic_DNA"/>
</dbReference>
<keyword evidence="4" id="KW-1185">Reference proteome</keyword>